<organism evidence="1 2">
    <name type="scientific">Enhygromyxa salina</name>
    <dbReference type="NCBI Taxonomy" id="215803"/>
    <lineage>
        <taxon>Bacteria</taxon>
        <taxon>Pseudomonadati</taxon>
        <taxon>Myxococcota</taxon>
        <taxon>Polyangia</taxon>
        <taxon>Nannocystales</taxon>
        <taxon>Nannocystaceae</taxon>
        <taxon>Enhygromyxa</taxon>
    </lineage>
</organism>
<dbReference type="AlphaFoldDB" id="A0A0C2DAG5"/>
<dbReference type="Proteomes" id="UP000031599">
    <property type="component" value="Unassembled WGS sequence"/>
</dbReference>
<gene>
    <name evidence="1" type="ORF">DB30_00195</name>
</gene>
<sequence>MTASFFVIGARSRLRFRRLWRRFDRFAPASACSTAARGGVSVTREIQAPRVA</sequence>
<proteinExistence type="predicted"/>
<evidence type="ECO:0000313" key="1">
    <source>
        <dbReference type="EMBL" id="KIG18510.1"/>
    </source>
</evidence>
<reference evidence="1 2" key="1">
    <citation type="submission" date="2014-12" db="EMBL/GenBank/DDBJ databases">
        <title>Genome assembly of Enhygromyxa salina DSM 15201.</title>
        <authorList>
            <person name="Sharma G."/>
            <person name="Subramanian S."/>
        </authorList>
    </citation>
    <scope>NUCLEOTIDE SEQUENCE [LARGE SCALE GENOMIC DNA]</scope>
    <source>
        <strain evidence="1 2">DSM 15201</strain>
    </source>
</reference>
<comment type="caution">
    <text evidence="1">The sequence shown here is derived from an EMBL/GenBank/DDBJ whole genome shotgun (WGS) entry which is preliminary data.</text>
</comment>
<dbReference type="EMBL" id="JMCC02000010">
    <property type="protein sequence ID" value="KIG18510.1"/>
    <property type="molecule type" value="Genomic_DNA"/>
</dbReference>
<protein>
    <submittedName>
        <fullName evidence="1">Uncharacterized protein</fullName>
    </submittedName>
</protein>
<accession>A0A0C2DAG5</accession>
<evidence type="ECO:0000313" key="2">
    <source>
        <dbReference type="Proteomes" id="UP000031599"/>
    </source>
</evidence>
<name>A0A0C2DAG5_9BACT</name>